<keyword evidence="4" id="KW-0545">Nucleotide biosynthesis</keyword>
<dbReference type="PANTHER" id="PTHR11086">
    <property type="entry name" value="DEOXYCYTIDYLATE DEAMINASE-RELATED"/>
    <property type="match status" value="1"/>
</dbReference>
<evidence type="ECO:0000313" key="15">
    <source>
        <dbReference type="Proteomes" id="UP001175271"/>
    </source>
</evidence>
<reference evidence="14" key="1">
    <citation type="submission" date="2023-06" db="EMBL/GenBank/DDBJ databases">
        <title>Genomic analysis of the entomopathogenic nematode Steinernema hermaphroditum.</title>
        <authorList>
            <person name="Schwarz E.M."/>
            <person name="Heppert J.K."/>
            <person name="Baniya A."/>
            <person name="Schwartz H.T."/>
            <person name="Tan C.-H."/>
            <person name="Antoshechkin I."/>
            <person name="Sternberg P.W."/>
            <person name="Goodrich-Blair H."/>
            <person name="Dillman A.R."/>
        </authorList>
    </citation>
    <scope>NUCLEOTIDE SEQUENCE</scope>
    <source>
        <strain evidence="14">PS9179</strain>
        <tissue evidence="14">Whole animal</tissue>
    </source>
</reference>
<sequence>MASGAKTRVECRLLIRTFEMIAMARSSECPSVAFPMAPEPTSPEMDLAFRSRTNVSSKRSDYISWDEYFMSVALLASQRSKDPVTQVGAAIVTDKVIVGVGYNGMPRGCDDDDMPWGKTAEDPLENKYLYVCHAEMNAILNKNSESVRGSTIYCTLFPCCSCAKYIIQAGINRVVYLKDKPNNKEMIAAKLMFEKSGVQYSQFAPTKRKLVLDFGKLSIDISTSPSTTSEPMLRSGVVVSCRAFSTSRSQMKEADLIAKAFVNKIREYGQKNAGGSLINSSPEAAKQLSEQLNRLAQKFQLANADVVGKLPLQFKEAEVESSVDALLEGKDLAALTSSVKQSHEAYKKERAAKLQAEKERQLALNESQNGTQPAKSA</sequence>
<name>A0AA39IM10_9BILA</name>
<evidence type="ECO:0000256" key="4">
    <source>
        <dbReference type="ARBA" id="ARBA00022727"/>
    </source>
</evidence>
<comment type="caution">
    <text evidence="14">The sequence shown here is derived from an EMBL/GenBank/DDBJ whole genome shotgun (WGS) entry which is preliminary data.</text>
</comment>
<dbReference type="Gene3D" id="3.40.140.10">
    <property type="entry name" value="Cytidine Deaminase, domain 2"/>
    <property type="match status" value="1"/>
</dbReference>
<comment type="function">
    <text evidence="7">Supplies the nucleotide substrate for thymidylate synthetase.</text>
</comment>
<dbReference type="InterPro" id="IPR016193">
    <property type="entry name" value="Cytidine_deaminase-like"/>
</dbReference>
<dbReference type="Gene3D" id="1.10.246.110">
    <property type="entry name" value="Mitochondrial ATP synthase-coupling factor 6"/>
    <property type="match status" value="1"/>
</dbReference>
<dbReference type="GO" id="GO:0004132">
    <property type="term" value="F:dCMP deaminase activity"/>
    <property type="evidence" value="ECO:0007669"/>
    <property type="project" value="UniProtKB-EC"/>
</dbReference>
<comment type="cofactor">
    <cofactor evidence="1">
        <name>Zn(2+)</name>
        <dbReference type="ChEBI" id="CHEBI:29105"/>
    </cofactor>
</comment>
<dbReference type="GO" id="GO:0015078">
    <property type="term" value="F:proton transmembrane transporter activity"/>
    <property type="evidence" value="ECO:0007669"/>
    <property type="project" value="InterPro"/>
</dbReference>
<feature type="region of interest" description="Disordered" evidence="12">
    <location>
        <begin position="349"/>
        <end position="377"/>
    </location>
</feature>
<feature type="domain" description="CMP/dCMP-type deaminase" evidence="13">
    <location>
        <begin position="64"/>
        <end position="199"/>
    </location>
</feature>
<dbReference type="PROSITE" id="PS00903">
    <property type="entry name" value="CYT_DCMP_DEAMINASES_1"/>
    <property type="match status" value="1"/>
</dbReference>
<accession>A0AA39IM10</accession>
<dbReference type="Proteomes" id="UP001175271">
    <property type="component" value="Unassembled WGS sequence"/>
</dbReference>
<protein>
    <recommendedName>
        <fullName evidence="11">Probable deoxycytidylate deaminase</fullName>
        <ecNumber evidence="8">3.5.4.12</ecNumber>
    </recommendedName>
    <alternativeName>
        <fullName evidence="9">dCMP deaminase</fullName>
    </alternativeName>
</protein>
<dbReference type="PANTHER" id="PTHR11086:SF18">
    <property type="entry name" value="DEOXYCYTIDYLATE DEAMINASE"/>
    <property type="match status" value="1"/>
</dbReference>
<dbReference type="Pfam" id="PF00383">
    <property type="entry name" value="dCMP_cyt_deam_1"/>
    <property type="match status" value="1"/>
</dbReference>
<evidence type="ECO:0000256" key="11">
    <source>
        <dbReference type="ARBA" id="ARBA00071625"/>
    </source>
</evidence>
<evidence type="ECO:0000313" key="14">
    <source>
        <dbReference type="EMBL" id="KAK0425544.1"/>
    </source>
</evidence>
<dbReference type="EMBL" id="JAUCMV010000001">
    <property type="protein sequence ID" value="KAK0425544.1"/>
    <property type="molecule type" value="Genomic_DNA"/>
</dbReference>
<dbReference type="InterPro" id="IPR002125">
    <property type="entry name" value="CMP_dCMP_dom"/>
</dbReference>
<dbReference type="GO" id="GO:0045259">
    <property type="term" value="C:proton-transporting ATP synthase complex"/>
    <property type="evidence" value="ECO:0007669"/>
    <property type="project" value="InterPro"/>
</dbReference>
<dbReference type="CDD" id="cd01286">
    <property type="entry name" value="deoxycytidylate_deaminase"/>
    <property type="match status" value="1"/>
</dbReference>
<dbReference type="GO" id="GO:0008270">
    <property type="term" value="F:zinc ion binding"/>
    <property type="evidence" value="ECO:0007669"/>
    <property type="project" value="InterPro"/>
</dbReference>
<dbReference type="Pfam" id="PF05511">
    <property type="entry name" value="ATP-synt_F6"/>
    <property type="match status" value="1"/>
</dbReference>
<organism evidence="14 15">
    <name type="scientific">Steinernema hermaphroditum</name>
    <dbReference type="NCBI Taxonomy" id="289476"/>
    <lineage>
        <taxon>Eukaryota</taxon>
        <taxon>Metazoa</taxon>
        <taxon>Ecdysozoa</taxon>
        <taxon>Nematoda</taxon>
        <taxon>Chromadorea</taxon>
        <taxon>Rhabditida</taxon>
        <taxon>Tylenchina</taxon>
        <taxon>Panagrolaimomorpha</taxon>
        <taxon>Strongyloidoidea</taxon>
        <taxon>Steinernematidae</taxon>
        <taxon>Steinernema</taxon>
    </lineage>
</organism>
<dbReference type="SUPFAM" id="SSF53927">
    <property type="entry name" value="Cytidine deaminase-like"/>
    <property type="match status" value="1"/>
</dbReference>
<dbReference type="InterPro" id="IPR015517">
    <property type="entry name" value="dCMP_deaminase-rel"/>
</dbReference>
<dbReference type="InterPro" id="IPR008387">
    <property type="entry name" value="ATP_synth_f6_mt"/>
</dbReference>
<keyword evidence="3" id="KW-0479">Metal-binding</keyword>
<dbReference type="GO" id="GO:0005737">
    <property type="term" value="C:cytoplasm"/>
    <property type="evidence" value="ECO:0007669"/>
    <property type="project" value="TreeGrafter"/>
</dbReference>
<evidence type="ECO:0000256" key="9">
    <source>
        <dbReference type="ARBA" id="ARBA00041763"/>
    </source>
</evidence>
<evidence type="ECO:0000256" key="6">
    <source>
        <dbReference type="ARBA" id="ARBA00022833"/>
    </source>
</evidence>
<dbReference type="InterPro" id="IPR035105">
    <property type="entry name" value="Deoxycytidylate_deaminase_dom"/>
</dbReference>
<dbReference type="AlphaFoldDB" id="A0AA39IM10"/>
<feature type="compositionally biased region" description="Basic and acidic residues" evidence="12">
    <location>
        <begin position="349"/>
        <end position="361"/>
    </location>
</feature>
<dbReference type="FunFam" id="3.40.140.10:FF:000021">
    <property type="entry name" value="Deoxycytidylate deaminase"/>
    <property type="match status" value="1"/>
</dbReference>
<evidence type="ECO:0000259" key="13">
    <source>
        <dbReference type="PROSITE" id="PS51747"/>
    </source>
</evidence>
<keyword evidence="5" id="KW-0378">Hydrolase</keyword>
<keyword evidence="15" id="KW-1185">Reference proteome</keyword>
<evidence type="ECO:0000256" key="12">
    <source>
        <dbReference type="SAM" id="MobiDB-lite"/>
    </source>
</evidence>
<gene>
    <name evidence="14" type="ORF">QR680_009253</name>
</gene>
<dbReference type="SUPFAM" id="SSF111357">
    <property type="entry name" value="Mitochondrial ATP synthase coupling factor 6"/>
    <property type="match status" value="1"/>
</dbReference>
<dbReference type="EC" id="3.5.4.12" evidence="8"/>
<evidence type="ECO:0000256" key="5">
    <source>
        <dbReference type="ARBA" id="ARBA00022801"/>
    </source>
</evidence>
<dbReference type="PROSITE" id="PS51747">
    <property type="entry name" value="CYT_DCMP_DEAMINASES_2"/>
    <property type="match status" value="1"/>
</dbReference>
<keyword evidence="6" id="KW-0862">Zinc</keyword>
<dbReference type="GO" id="GO:0015986">
    <property type="term" value="P:proton motive force-driven ATP synthesis"/>
    <property type="evidence" value="ECO:0007669"/>
    <property type="project" value="InterPro"/>
</dbReference>
<evidence type="ECO:0000256" key="1">
    <source>
        <dbReference type="ARBA" id="ARBA00001947"/>
    </source>
</evidence>
<feature type="compositionally biased region" description="Polar residues" evidence="12">
    <location>
        <begin position="364"/>
        <end position="377"/>
    </location>
</feature>
<proteinExistence type="inferred from homology"/>
<evidence type="ECO:0000256" key="3">
    <source>
        <dbReference type="ARBA" id="ARBA00022723"/>
    </source>
</evidence>
<comment type="similarity">
    <text evidence="2">Belongs to the cytidine and deoxycytidylate deaminase family.</text>
</comment>
<comment type="catalytic activity">
    <reaction evidence="10">
        <text>dCMP + H2O + H(+) = dUMP + NH4(+)</text>
        <dbReference type="Rhea" id="RHEA:22924"/>
        <dbReference type="ChEBI" id="CHEBI:15377"/>
        <dbReference type="ChEBI" id="CHEBI:15378"/>
        <dbReference type="ChEBI" id="CHEBI:28938"/>
        <dbReference type="ChEBI" id="CHEBI:57566"/>
        <dbReference type="ChEBI" id="CHEBI:246422"/>
        <dbReference type="EC" id="3.5.4.12"/>
    </reaction>
</comment>
<evidence type="ECO:0000256" key="7">
    <source>
        <dbReference type="ARBA" id="ARBA00037036"/>
    </source>
</evidence>
<evidence type="ECO:0000256" key="2">
    <source>
        <dbReference type="ARBA" id="ARBA00006576"/>
    </source>
</evidence>
<evidence type="ECO:0000256" key="8">
    <source>
        <dbReference type="ARBA" id="ARBA00038938"/>
    </source>
</evidence>
<evidence type="ECO:0000256" key="10">
    <source>
        <dbReference type="ARBA" id="ARBA00052978"/>
    </source>
</evidence>
<dbReference type="InterPro" id="IPR016192">
    <property type="entry name" value="APOBEC/CMP_deaminase_Zn-bd"/>
</dbReference>
<dbReference type="InterPro" id="IPR036204">
    <property type="entry name" value="ATP_synth_f6_sf_mt"/>
</dbReference>